<dbReference type="RefSeq" id="WP_016457056.1">
    <property type="nucleotide sequence ID" value="NZ_KE150446.1"/>
</dbReference>
<evidence type="ECO:0000313" key="1">
    <source>
        <dbReference type="EMBL" id="EPD70837.1"/>
    </source>
</evidence>
<dbReference type="EMBL" id="ATBY01000002">
    <property type="protein sequence ID" value="EPD70837.1"/>
    <property type="molecule type" value="Genomic_DNA"/>
</dbReference>
<accession>S2ZLF9</accession>
<name>S2ZLF9_9CORY</name>
<proteinExistence type="predicted"/>
<reference evidence="1 2" key="1">
    <citation type="submission" date="2013-05" db="EMBL/GenBank/DDBJ databases">
        <title>The Genome Sequence of Corynebacterium pyruviciproducens 1773O (ATCC BAA-1742).</title>
        <authorList>
            <consortium name="The Broad Institute Genomics Platform"/>
            <person name="Earl A."/>
            <person name="Ward D."/>
            <person name="Feldgarden M."/>
            <person name="Gevers D."/>
            <person name="Tong J."/>
            <person name="Walker B."/>
            <person name="Young S."/>
            <person name="Zeng Q."/>
            <person name="Gargeya S."/>
            <person name="Fitzgerald M."/>
            <person name="Haas B."/>
            <person name="Abouelleil A."/>
            <person name="Allen A.W."/>
            <person name="Alvarado L."/>
            <person name="Arachchi H.M."/>
            <person name="Berlin A.M."/>
            <person name="Chapman S.B."/>
            <person name="Gainer-Dewar J."/>
            <person name="Goldberg J."/>
            <person name="Griggs A."/>
            <person name="Gujja S."/>
            <person name="Hansen M."/>
            <person name="Howarth C."/>
            <person name="Imamovic A."/>
            <person name="Ireland A."/>
            <person name="Larimer J."/>
            <person name="McCowan C."/>
            <person name="Murphy C."/>
            <person name="Pearson M."/>
            <person name="Poon T.W."/>
            <person name="Priest M."/>
            <person name="Roberts A."/>
            <person name="Saif S."/>
            <person name="Shea T."/>
            <person name="Sisk P."/>
            <person name="Sykes S."/>
            <person name="Wortman J."/>
            <person name="Nusbaum C."/>
            <person name="Birren B."/>
        </authorList>
    </citation>
    <scope>NUCLEOTIDE SEQUENCE [LARGE SCALE GENOMIC DNA]</scope>
    <source>
        <strain evidence="1 2">ATCC BAA-1742</strain>
    </source>
</reference>
<dbReference type="PATRIC" id="fig|1125779.3.peg.126"/>
<gene>
    <name evidence="1" type="ORF">HMPREF1219_00132</name>
</gene>
<dbReference type="AlphaFoldDB" id="S2ZLF9"/>
<dbReference type="HOGENOM" id="CLU_1955904_0_0_11"/>
<protein>
    <submittedName>
        <fullName evidence="1">Uncharacterized protein</fullName>
    </submittedName>
</protein>
<keyword evidence="2" id="KW-1185">Reference proteome</keyword>
<comment type="caution">
    <text evidence="1">The sequence shown here is derived from an EMBL/GenBank/DDBJ whole genome shotgun (WGS) entry which is preliminary data.</text>
</comment>
<sequence>MTSHTLYLGDVEIFFHHCKDRNTFSIDISANSGDCFVEADFGEMTSINAEYNARALEKVICGESTHENFYTTIYIGSSINAHHEGKTTLHLSAPNDVDAHLNLTQDQAYNLLSILQIITTTLKKGDQK</sequence>
<dbReference type="Proteomes" id="UP000014408">
    <property type="component" value="Unassembled WGS sequence"/>
</dbReference>
<organism evidence="1 2">
    <name type="scientific">Corynebacterium pyruviciproducens ATCC BAA-1742</name>
    <dbReference type="NCBI Taxonomy" id="1125779"/>
    <lineage>
        <taxon>Bacteria</taxon>
        <taxon>Bacillati</taxon>
        <taxon>Actinomycetota</taxon>
        <taxon>Actinomycetes</taxon>
        <taxon>Mycobacteriales</taxon>
        <taxon>Corynebacteriaceae</taxon>
        <taxon>Corynebacterium</taxon>
    </lineage>
</organism>
<dbReference type="STRING" id="1125779.HMPREF1219_00132"/>
<evidence type="ECO:0000313" key="2">
    <source>
        <dbReference type="Proteomes" id="UP000014408"/>
    </source>
</evidence>